<organism evidence="2 3">
    <name type="scientific">Streptomyces glomeratus</name>
    <dbReference type="NCBI Taxonomy" id="284452"/>
    <lineage>
        <taxon>Bacteria</taxon>
        <taxon>Bacillati</taxon>
        <taxon>Actinomycetota</taxon>
        <taxon>Actinomycetes</taxon>
        <taxon>Kitasatosporales</taxon>
        <taxon>Streptomycetaceae</taxon>
        <taxon>Streptomyces</taxon>
    </lineage>
</organism>
<protein>
    <submittedName>
        <fullName evidence="2">Uncharacterized protein</fullName>
    </submittedName>
</protein>
<keyword evidence="3" id="KW-1185">Reference proteome</keyword>
<evidence type="ECO:0000313" key="3">
    <source>
        <dbReference type="Proteomes" id="UP001501532"/>
    </source>
</evidence>
<comment type="caution">
    <text evidence="2">The sequence shown here is derived from an EMBL/GenBank/DDBJ whole genome shotgun (WGS) entry which is preliminary data.</text>
</comment>
<evidence type="ECO:0000313" key="2">
    <source>
        <dbReference type="EMBL" id="GAA3071342.1"/>
    </source>
</evidence>
<evidence type="ECO:0000256" key="1">
    <source>
        <dbReference type="SAM" id="MobiDB-lite"/>
    </source>
</evidence>
<reference evidence="3" key="1">
    <citation type="journal article" date="2019" name="Int. J. Syst. Evol. Microbiol.">
        <title>The Global Catalogue of Microorganisms (GCM) 10K type strain sequencing project: providing services to taxonomists for standard genome sequencing and annotation.</title>
        <authorList>
            <consortium name="The Broad Institute Genomics Platform"/>
            <consortium name="The Broad Institute Genome Sequencing Center for Infectious Disease"/>
            <person name="Wu L."/>
            <person name="Ma J."/>
        </authorList>
    </citation>
    <scope>NUCLEOTIDE SEQUENCE [LARGE SCALE GENOMIC DNA]</scope>
    <source>
        <strain evidence="3">JCM 9091</strain>
    </source>
</reference>
<gene>
    <name evidence="2" type="ORF">GCM10010448_62700</name>
</gene>
<dbReference type="Proteomes" id="UP001501532">
    <property type="component" value="Unassembled WGS sequence"/>
</dbReference>
<feature type="region of interest" description="Disordered" evidence="1">
    <location>
        <begin position="87"/>
        <end position="108"/>
    </location>
</feature>
<accession>A0ABP6M6B2</accession>
<name>A0ABP6M6B2_9ACTN</name>
<sequence length="178" mass="19096">MRAEQTLQPLASTSVRLTEQLLPVDLQDIKGDEVRGQLLGEPHSCPASGSGTALQRLEGQLLASPHDQFPIGDKAIGQIPGGLTKVGKAPLNEGAPTGLKNRRPDHGTWGEEQGAVAVELGLKDQAAGQCSGLRQLVTGSRQHRFYRGSQHHTSGLRLGHRPRDRKERLSVPCGRAGR</sequence>
<proteinExistence type="predicted"/>
<dbReference type="EMBL" id="BAAAUF010000073">
    <property type="protein sequence ID" value="GAA3071342.1"/>
    <property type="molecule type" value="Genomic_DNA"/>
</dbReference>
<feature type="region of interest" description="Disordered" evidence="1">
    <location>
        <begin position="146"/>
        <end position="178"/>
    </location>
</feature>